<keyword evidence="2" id="KW-1185">Reference proteome</keyword>
<dbReference type="Proteomes" id="UP000054538">
    <property type="component" value="Unassembled WGS sequence"/>
</dbReference>
<dbReference type="PANTHER" id="PTHR35871">
    <property type="entry name" value="EXPRESSED PROTEIN"/>
    <property type="match status" value="1"/>
</dbReference>
<dbReference type="HOGENOM" id="CLU_005726_1_0_1"/>
<dbReference type="InParanoid" id="A0A0D0E2X0"/>
<dbReference type="GO" id="GO:0003676">
    <property type="term" value="F:nucleic acid binding"/>
    <property type="evidence" value="ECO:0007669"/>
    <property type="project" value="InterPro"/>
</dbReference>
<evidence type="ECO:0000313" key="1">
    <source>
        <dbReference type="EMBL" id="KIK95104.1"/>
    </source>
</evidence>
<dbReference type="EMBL" id="KN825064">
    <property type="protein sequence ID" value="KIK95104.1"/>
    <property type="molecule type" value="Genomic_DNA"/>
</dbReference>
<dbReference type="AlphaFoldDB" id="A0A0D0E2X0"/>
<evidence type="ECO:0000313" key="2">
    <source>
        <dbReference type="Proteomes" id="UP000054538"/>
    </source>
</evidence>
<dbReference type="PANTHER" id="PTHR35871:SF1">
    <property type="entry name" value="CXC1-LIKE CYSTEINE CLUSTER ASSOCIATED WITH KDZ TRANSPOSASES DOMAIN-CONTAINING PROTEIN"/>
    <property type="match status" value="1"/>
</dbReference>
<organism evidence="1 2">
    <name type="scientific">Paxillus rubicundulus Ve08.2h10</name>
    <dbReference type="NCBI Taxonomy" id="930991"/>
    <lineage>
        <taxon>Eukaryota</taxon>
        <taxon>Fungi</taxon>
        <taxon>Dikarya</taxon>
        <taxon>Basidiomycota</taxon>
        <taxon>Agaricomycotina</taxon>
        <taxon>Agaricomycetes</taxon>
        <taxon>Agaricomycetidae</taxon>
        <taxon>Boletales</taxon>
        <taxon>Paxilineae</taxon>
        <taxon>Paxillaceae</taxon>
        <taxon>Paxillus</taxon>
    </lineage>
</organism>
<sequence length="541" mass="61983">MKDFLVVFTDLDNDLNLVGGQWRKAALQTARQLEKGEYFARCLCQWTKHYIRDCTNLPFRQSSCAISRIENEELAAEIKLHLQSLGKYICALDIVHYLDNPAVQGRHGLKKTVSLKTAQRWLRKLGYRWKREEKGQYADGHERADVVEYRQNTFLPAWASIESRLQMWRQDDPTHEDSESPPLPPSTRRVVAWFHDESTFYANDRRKLRWEHKDEDALPQPKGEGASLMVAHFVSADYGFLQSPDGKETAQVLFKAGKTRDGYFSSNEILKHAARAMDILEKYYPDKDHILIFDNATTHVKRADNALSARTMPKKSSQTWGVEVTMTDGDGKPIIGRDGKPLKTKVPMVPARLRNGNTQPLYFPAGHPQAGWFKGMEQILQERGYDTKGLYAECKGFKCEAGWIDCCCCHILFNEPDFLNVESLLETQCCERGFRVIFLPKFHCKLNFIEMCWGYAKRIYRLNPPSSKEADLERNVIAALTAIPLTTMRRFAMRSRRFMAAYKCGLNGAQAAWAVKKYHGHRVLPETLMADLDKASNSPLA</sequence>
<dbReference type="InterPro" id="IPR036397">
    <property type="entry name" value="RNaseH_sf"/>
</dbReference>
<reference evidence="2" key="2">
    <citation type="submission" date="2015-01" db="EMBL/GenBank/DDBJ databases">
        <title>Evolutionary Origins and Diversification of the Mycorrhizal Mutualists.</title>
        <authorList>
            <consortium name="DOE Joint Genome Institute"/>
            <consortium name="Mycorrhizal Genomics Consortium"/>
            <person name="Kohler A."/>
            <person name="Kuo A."/>
            <person name="Nagy L.G."/>
            <person name="Floudas D."/>
            <person name="Copeland A."/>
            <person name="Barry K.W."/>
            <person name="Cichocki N."/>
            <person name="Veneault-Fourrey C."/>
            <person name="LaButti K."/>
            <person name="Lindquist E.A."/>
            <person name="Lipzen A."/>
            <person name="Lundell T."/>
            <person name="Morin E."/>
            <person name="Murat C."/>
            <person name="Riley R."/>
            <person name="Ohm R."/>
            <person name="Sun H."/>
            <person name="Tunlid A."/>
            <person name="Henrissat B."/>
            <person name="Grigoriev I.V."/>
            <person name="Hibbett D.S."/>
            <person name="Martin F."/>
        </authorList>
    </citation>
    <scope>NUCLEOTIDE SEQUENCE [LARGE SCALE GENOMIC DNA]</scope>
    <source>
        <strain evidence="2">Ve08.2h10</strain>
    </source>
</reference>
<reference evidence="1 2" key="1">
    <citation type="submission" date="2014-04" db="EMBL/GenBank/DDBJ databases">
        <authorList>
            <consortium name="DOE Joint Genome Institute"/>
            <person name="Kuo A."/>
            <person name="Kohler A."/>
            <person name="Jargeat P."/>
            <person name="Nagy L.G."/>
            <person name="Floudas D."/>
            <person name="Copeland A."/>
            <person name="Barry K.W."/>
            <person name="Cichocki N."/>
            <person name="Veneault-Fourrey C."/>
            <person name="LaButti K."/>
            <person name="Lindquist E.A."/>
            <person name="Lipzen A."/>
            <person name="Lundell T."/>
            <person name="Morin E."/>
            <person name="Murat C."/>
            <person name="Sun H."/>
            <person name="Tunlid A."/>
            <person name="Henrissat B."/>
            <person name="Grigoriev I.V."/>
            <person name="Hibbett D.S."/>
            <person name="Martin F."/>
            <person name="Nordberg H.P."/>
            <person name="Cantor M.N."/>
            <person name="Hua S.X."/>
        </authorList>
    </citation>
    <scope>NUCLEOTIDE SEQUENCE [LARGE SCALE GENOMIC DNA]</scope>
    <source>
        <strain evidence="1 2">Ve08.2h10</strain>
    </source>
</reference>
<dbReference type="Gene3D" id="3.30.420.10">
    <property type="entry name" value="Ribonuclease H-like superfamily/Ribonuclease H"/>
    <property type="match status" value="1"/>
</dbReference>
<accession>A0A0D0E2X0</accession>
<name>A0A0D0E2X0_9AGAM</name>
<dbReference type="OrthoDB" id="6511194at2759"/>
<gene>
    <name evidence="1" type="ORF">PAXRUDRAFT_141495</name>
</gene>
<protein>
    <submittedName>
        <fullName evidence="1">Uncharacterized protein</fullName>
    </submittedName>
</protein>
<proteinExistence type="predicted"/>